<dbReference type="NCBIfam" id="TIGR00466">
    <property type="entry name" value="kdsB"/>
    <property type="match status" value="1"/>
</dbReference>
<protein>
    <recommendedName>
        <fullName evidence="4">3-deoxy-manno-octulosonate cytidylyltransferase</fullName>
    </recommendedName>
</protein>
<dbReference type="PANTHER" id="PTHR42866">
    <property type="entry name" value="3-DEOXY-MANNO-OCTULOSONATE CYTIDYLYLTRANSFERASE"/>
    <property type="match status" value="1"/>
</dbReference>
<sequence length="242" mass="27513">MSFIVIIPARYSSSRLPGKPLVDIGGKPMIQRVYELAKKSKADEVYIATDHNDIIDRCSSFGAKALMTNSQHPSGTDRIAETSELLNLSPDTAVINVQGDEPFLNFSDIDNLADFFIQERRFDLCTLYSDFTSQQDISDPNLVKLWLDKDNTVKAFSRREDFIEKNQLLRALHIGIYIYKVDFIKQFVNWKQSNNEKKENLEQLRALDKGKKIGAIKSLSKGHIGIDTKEDLNKARKLDLNG</sequence>
<organism evidence="3">
    <name type="scientific">marine metagenome</name>
    <dbReference type="NCBI Taxonomy" id="408172"/>
    <lineage>
        <taxon>unclassified sequences</taxon>
        <taxon>metagenomes</taxon>
        <taxon>ecological metagenomes</taxon>
    </lineage>
</organism>
<keyword evidence="1" id="KW-0808">Transferase</keyword>
<dbReference type="GO" id="GO:0008690">
    <property type="term" value="F:3-deoxy-manno-octulosonate cytidylyltransferase activity"/>
    <property type="evidence" value="ECO:0007669"/>
    <property type="project" value="InterPro"/>
</dbReference>
<keyword evidence="2" id="KW-0548">Nucleotidyltransferase</keyword>
<dbReference type="PANTHER" id="PTHR42866:SF2">
    <property type="entry name" value="3-DEOXY-MANNO-OCTULOSONATE CYTIDYLYLTRANSFERASE, MITOCHONDRIAL"/>
    <property type="match status" value="1"/>
</dbReference>
<dbReference type="EMBL" id="UINC01000179">
    <property type="protein sequence ID" value="SUZ50616.1"/>
    <property type="molecule type" value="Genomic_DNA"/>
</dbReference>
<evidence type="ECO:0000313" key="3">
    <source>
        <dbReference type="EMBL" id="SUZ50616.1"/>
    </source>
</evidence>
<evidence type="ECO:0000256" key="1">
    <source>
        <dbReference type="ARBA" id="ARBA00022679"/>
    </source>
</evidence>
<dbReference type="Gene3D" id="3.90.550.10">
    <property type="entry name" value="Spore Coat Polysaccharide Biosynthesis Protein SpsA, Chain A"/>
    <property type="match status" value="1"/>
</dbReference>
<dbReference type="HAMAP" id="MF_00057">
    <property type="entry name" value="KdsB"/>
    <property type="match status" value="1"/>
</dbReference>
<dbReference type="InterPro" id="IPR004528">
    <property type="entry name" value="KdsB"/>
</dbReference>
<accession>A0A381N7K9</accession>
<dbReference type="AlphaFoldDB" id="A0A381N7K9"/>
<proteinExistence type="inferred from homology"/>
<dbReference type="NCBIfam" id="NF003952">
    <property type="entry name" value="PRK05450.1-5"/>
    <property type="match status" value="1"/>
</dbReference>
<evidence type="ECO:0000256" key="2">
    <source>
        <dbReference type="ARBA" id="ARBA00022695"/>
    </source>
</evidence>
<dbReference type="Pfam" id="PF02348">
    <property type="entry name" value="CTP_transf_3"/>
    <property type="match status" value="1"/>
</dbReference>
<dbReference type="InterPro" id="IPR029044">
    <property type="entry name" value="Nucleotide-diphossugar_trans"/>
</dbReference>
<reference evidence="3" key="1">
    <citation type="submission" date="2018-05" db="EMBL/GenBank/DDBJ databases">
        <authorList>
            <person name="Lanie J.A."/>
            <person name="Ng W.-L."/>
            <person name="Kazmierczak K.M."/>
            <person name="Andrzejewski T.M."/>
            <person name="Davidsen T.M."/>
            <person name="Wayne K.J."/>
            <person name="Tettelin H."/>
            <person name="Glass J.I."/>
            <person name="Rusch D."/>
            <person name="Podicherti R."/>
            <person name="Tsui H.-C.T."/>
            <person name="Winkler M.E."/>
        </authorList>
    </citation>
    <scope>NUCLEOTIDE SEQUENCE</scope>
</reference>
<dbReference type="SUPFAM" id="SSF53448">
    <property type="entry name" value="Nucleotide-diphospho-sugar transferases"/>
    <property type="match status" value="1"/>
</dbReference>
<dbReference type="InterPro" id="IPR003329">
    <property type="entry name" value="Cytidylyl_trans"/>
</dbReference>
<dbReference type="GO" id="GO:0005829">
    <property type="term" value="C:cytosol"/>
    <property type="evidence" value="ECO:0007669"/>
    <property type="project" value="TreeGrafter"/>
</dbReference>
<gene>
    <name evidence="3" type="ORF">METZ01_LOCUS3470</name>
</gene>
<evidence type="ECO:0008006" key="4">
    <source>
        <dbReference type="Google" id="ProtNLM"/>
    </source>
</evidence>
<dbReference type="CDD" id="cd02517">
    <property type="entry name" value="CMP-KDO-Synthetase"/>
    <property type="match status" value="1"/>
</dbReference>
<name>A0A381N7K9_9ZZZZ</name>